<organism evidence="2 3">
    <name type="scientific">Aphis craccivora</name>
    <name type="common">Cowpea aphid</name>
    <dbReference type="NCBI Taxonomy" id="307492"/>
    <lineage>
        <taxon>Eukaryota</taxon>
        <taxon>Metazoa</taxon>
        <taxon>Ecdysozoa</taxon>
        <taxon>Arthropoda</taxon>
        <taxon>Hexapoda</taxon>
        <taxon>Insecta</taxon>
        <taxon>Pterygota</taxon>
        <taxon>Neoptera</taxon>
        <taxon>Paraneoptera</taxon>
        <taxon>Hemiptera</taxon>
        <taxon>Sternorrhyncha</taxon>
        <taxon>Aphidomorpha</taxon>
        <taxon>Aphidoidea</taxon>
        <taxon>Aphididae</taxon>
        <taxon>Aphidini</taxon>
        <taxon>Aphis</taxon>
        <taxon>Aphis</taxon>
    </lineage>
</organism>
<dbReference type="OrthoDB" id="6625073at2759"/>
<dbReference type="AlphaFoldDB" id="A0A6G0VUC2"/>
<protein>
    <submittedName>
        <fullName evidence="2">PiggyBac transposable element-derived protein 2-like</fullName>
    </submittedName>
</protein>
<evidence type="ECO:0000313" key="2">
    <source>
        <dbReference type="EMBL" id="KAF0708051.1"/>
    </source>
</evidence>
<dbReference type="EMBL" id="VUJU01012299">
    <property type="protein sequence ID" value="KAF0708051.1"/>
    <property type="molecule type" value="Genomic_DNA"/>
</dbReference>
<dbReference type="Proteomes" id="UP000478052">
    <property type="component" value="Unassembled WGS sequence"/>
</dbReference>
<reference evidence="2 3" key="1">
    <citation type="submission" date="2019-08" db="EMBL/GenBank/DDBJ databases">
        <title>Whole genome of Aphis craccivora.</title>
        <authorList>
            <person name="Voronova N.V."/>
            <person name="Shulinski R.S."/>
            <person name="Bandarenka Y.V."/>
            <person name="Zhorov D.G."/>
            <person name="Warner D."/>
        </authorList>
    </citation>
    <scope>NUCLEOTIDE SEQUENCE [LARGE SCALE GENOMIC DNA]</scope>
    <source>
        <strain evidence="2">180601</strain>
        <tissue evidence="2">Whole Body</tissue>
    </source>
</reference>
<dbReference type="InterPro" id="IPR029526">
    <property type="entry name" value="PGBD"/>
</dbReference>
<dbReference type="Pfam" id="PF13843">
    <property type="entry name" value="DDE_Tnp_1_7"/>
    <property type="match status" value="1"/>
</dbReference>
<gene>
    <name evidence="2" type="ORF">FWK35_00036101</name>
</gene>
<feature type="non-terminal residue" evidence="2">
    <location>
        <position position="486"/>
    </location>
</feature>
<feature type="domain" description="PiggyBac transposable element-derived protein" evidence="1">
    <location>
        <begin position="158"/>
        <end position="402"/>
    </location>
</feature>
<dbReference type="PANTHER" id="PTHR47272:SF1">
    <property type="entry name" value="PIGGYBAC TRANSPOSABLE ELEMENT-DERIVED PROTEIN 3-LIKE"/>
    <property type="match status" value="1"/>
</dbReference>
<feature type="non-terminal residue" evidence="2">
    <location>
        <position position="1"/>
    </location>
</feature>
<sequence>FRYLAMCRKGLSDEQLVELLNWDLSDDDLDCTDSEDDMDNVLESIENNMPLLLPEECEEILNNVILENELDLGNDEVFEPLDIMNMPVVLDNCEPNILCNKPPINETLITNISQINNQKLLKSKLSEVQWKKANFYMDPQFLKFETEPLPNKITSLNVPLERDLSIDEQLCATKAHSYLKQYLPLKPHKWGYKFFVMCGSNGFSYRFELYTGQENQDKYRLPSEPDLMANANVVVRLSRIIPENKNHRVFFDNYYTTIPLLTFMAKKGIHTLGTVRRNRLPNFQFISEKIMNNQARGNAFEYITVFDDIPLTSVVWKDNKIVTLLSSYCGILPKNSIKRFDKKTKRILDVNCPAIIKDYNRHMGGVDLLDSLIGRYKIRMRTKKWYMRIWYHLIDVTVVNAWLLYRRVEVLNDRKPTMSLFDFRLYVSYSLTKVGTTTPKRGRPPTSVLKEMAIKKGNLTRHLCLLIQSEKTVWTIGLSMWKADNV</sequence>
<dbReference type="PANTHER" id="PTHR47272">
    <property type="entry name" value="DDE_TNP_1_7 DOMAIN-CONTAINING PROTEIN"/>
    <property type="match status" value="1"/>
</dbReference>
<accession>A0A6G0VUC2</accession>
<evidence type="ECO:0000259" key="1">
    <source>
        <dbReference type="Pfam" id="PF13843"/>
    </source>
</evidence>
<name>A0A6G0VUC2_APHCR</name>
<comment type="caution">
    <text evidence="2">The sequence shown here is derived from an EMBL/GenBank/DDBJ whole genome shotgun (WGS) entry which is preliminary data.</text>
</comment>
<evidence type="ECO:0000313" key="3">
    <source>
        <dbReference type="Proteomes" id="UP000478052"/>
    </source>
</evidence>
<proteinExistence type="predicted"/>
<keyword evidence="3" id="KW-1185">Reference proteome</keyword>